<feature type="region of interest" description="Disordered" evidence="1">
    <location>
        <begin position="596"/>
        <end position="672"/>
    </location>
</feature>
<dbReference type="Proteomes" id="UP001142489">
    <property type="component" value="Unassembled WGS sequence"/>
</dbReference>
<feature type="domain" description="RGS" evidence="2">
    <location>
        <begin position="258"/>
        <end position="292"/>
    </location>
</feature>
<dbReference type="GO" id="GO:0005737">
    <property type="term" value="C:cytoplasm"/>
    <property type="evidence" value="ECO:0007669"/>
    <property type="project" value="TreeGrafter"/>
</dbReference>
<dbReference type="InterPro" id="IPR044926">
    <property type="entry name" value="RGS_subdomain_2"/>
</dbReference>
<reference evidence="3" key="1">
    <citation type="journal article" date="2023" name="DNA Res.">
        <title>Chromosome-level genome assembly of Phrynocephalus forsythii using third-generation DNA sequencing and Hi-C analysis.</title>
        <authorList>
            <person name="Qi Y."/>
            <person name="Zhao W."/>
            <person name="Zhao Y."/>
            <person name="Niu C."/>
            <person name="Cao S."/>
            <person name="Zhang Y."/>
        </authorList>
    </citation>
    <scope>NUCLEOTIDE SEQUENCE</scope>
    <source>
        <tissue evidence="3">Muscle</tissue>
    </source>
</reference>
<dbReference type="EMBL" id="JAPFRF010000002">
    <property type="protein sequence ID" value="KAJ7340944.1"/>
    <property type="molecule type" value="Genomic_DNA"/>
</dbReference>
<feature type="region of interest" description="Disordered" evidence="1">
    <location>
        <begin position="1044"/>
        <end position="1072"/>
    </location>
</feature>
<evidence type="ECO:0000313" key="4">
    <source>
        <dbReference type="Proteomes" id="UP001142489"/>
    </source>
</evidence>
<dbReference type="Gene3D" id="1.10.167.10">
    <property type="entry name" value="Regulator of G-protein Signalling 4, domain 2"/>
    <property type="match status" value="2"/>
</dbReference>
<dbReference type="SUPFAM" id="SSF48097">
    <property type="entry name" value="Regulator of G-protein signaling, RGS"/>
    <property type="match status" value="3"/>
</dbReference>
<name>A0A9Q1B6E9_9SAUR</name>
<comment type="caution">
    <text evidence="3">The sequence shown here is derived from an EMBL/GenBank/DDBJ whole genome shotgun (WGS) entry which is preliminary data.</text>
</comment>
<feature type="non-terminal residue" evidence="3">
    <location>
        <position position="1"/>
    </location>
</feature>
<dbReference type="PANTHER" id="PTHR46583">
    <property type="entry name" value="REGULATOR OF G-PROTEIN SIGNALING 22"/>
    <property type="match status" value="1"/>
</dbReference>
<accession>A0A9Q1B6E9</accession>
<dbReference type="PANTHER" id="PTHR46583:SF2">
    <property type="entry name" value="RGS DOMAIN-CONTAINING PROTEIN"/>
    <property type="match status" value="1"/>
</dbReference>
<dbReference type="InterPro" id="IPR036305">
    <property type="entry name" value="RGS_sf"/>
</dbReference>
<dbReference type="OrthoDB" id="10013157at2759"/>
<evidence type="ECO:0000256" key="1">
    <source>
        <dbReference type="SAM" id="MobiDB-lite"/>
    </source>
</evidence>
<dbReference type="InterPro" id="IPR042651">
    <property type="entry name" value="Rgs22"/>
</dbReference>
<dbReference type="InterPro" id="IPR016137">
    <property type="entry name" value="RGS"/>
</dbReference>
<proteinExistence type="predicted"/>
<protein>
    <recommendedName>
        <fullName evidence="2">RGS domain-containing protein</fullName>
    </recommendedName>
</protein>
<evidence type="ECO:0000259" key="2">
    <source>
        <dbReference type="PROSITE" id="PS50132"/>
    </source>
</evidence>
<keyword evidence="4" id="KW-1185">Reference proteome</keyword>
<dbReference type="PROSITE" id="PS50132">
    <property type="entry name" value="RGS"/>
    <property type="match status" value="1"/>
</dbReference>
<dbReference type="GO" id="GO:0001965">
    <property type="term" value="F:G-protein alpha-subunit binding"/>
    <property type="evidence" value="ECO:0007669"/>
    <property type="project" value="InterPro"/>
</dbReference>
<evidence type="ECO:0000313" key="3">
    <source>
        <dbReference type="EMBL" id="KAJ7340944.1"/>
    </source>
</evidence>
<sequence>HEHLEELLIYDDLFLDSFNAFLALPAFPLRLHYDRLTGRLQELDGFFSGTPSQMEVEPSSPCFGVTDAERERTLSWLAEERFRPFQRTVFYLEYKLAKLLTSPLDEKYPGDRYAIRGYSRQSDSTAISSIPSHSSTWRQSNGVPSHLLLRFPSQTRSTPAYLGGFARLSGRIPVGISLESPGVLSFGRSICQDREVNVNGRIKVKSTLSHETHYGKMISGPRKILQFDLDETPSSKEEQLDMCHSHGFGTAALQQLKEDVLGTRAGMDSFRQFLSGTLGIHLLDFWIDCEDLMEHTRSLEATASPKETQLFFSSGFRNIQAKYQLTALPAFQEQLGGTTGPEETPFSTLSRKQYDALRRLRSYWVPRFLIHYQRATQFRVEPSSRPQMEEDLFLSTDFLSSLNMEAFLSGLSDQKETVSSLKRKKDKTMQMRKKRRNGIASAEQLPFSEDPFEKLTTTRFLQALMLDLGDGDGFLHYLARFENPEKIHNLLLWRKLRLYETAWQQQATPSEVHQIALQIFDTFLASNPGCSIGLDSGMLDYVKHLESLLSTQSGDLKPSTFEPITRYVLAVLGSAWLDYLRYEITTFLDYCGPTSPLKVQSSGRKEHRVKQEGDKRLRKQSRNFWVGNPKGAGVYRKRHRKSAVPKSRNTEQGNRERSASPQNAPSPQNPPDLLGNTVLFNVFRKAAHKMQDVELQRVLGLLQEVQACQEERKRLDCARKFLDIFVKPGVLGSSTGLPNELKMMIKKELSQRQISDFSWNEIELALLSFVAPAFKEFGDEVREQLKKYRLQPSGITEERWKKLERFLGSIAARVVLKHLTNQKAGAGSTAATVQPSREDKACFSQSLRKAAEGCPTIEMLHFLKHLQVYGLPVLESGLHFLLEVQKFKNAHHAWPDMALLKKKVSVIRNCFLASQIEPQLQVTMDTQRLGRAIKAAESVLREEIPLPPQSLFDELKSSVFSLLLPYWAAFWKHWLKRSPASAQKAPVLRNQLLLLRRRAMLEEEEGPRPLLQLPLLQEPRRCRGSRCQRGFTYTFSISEGLTLQDMDEEDTSSSRTTSSLFGNRKRPTRLPLSSIPKLPAVIRGHSPDVKTD</sequence>
<dbReference type="GO" id="GO:0009966">
    <property type="term" value="P:regulation of signal transduction"/>
    <property type="evidence" value="ECO:0007669"/>
    <property type="project" value="InterPro"/>
</dbReference>
<gene>
    <name evidence="3" type="ORF">JRQ81_004231</name>
</gene>
<dbReference type="GO" id="GO:0005634">
    <property type="term" value="C:nucleus"/>
    <property type="evidence" value="ECO:0007669"/>
    <property type="project" value="TreeGrafter"/>
</dbReference>
<organism evidence="3 4">
    <name type="scientific">Phrynocephalus forsythii</name>
    <dbReference type="NCBI Taxonomy" id="171643"/>
    <lineage>
        <taxon>Eukaryota</taxon>
        <taxon>Metazoa</taxon>
        <taxon>Chordata</taxon>
        <taxon>Craniata</taxon>
        <taxon>Vertebrata</taxon>
        <taxon>Euteleostomi</taxon>
        <taxon>Lepidosauria</taxon>
        <taxon>Squamata</taxon>
        <taxon>Bifurcata</taxon>
        <taxon>Unidentata</taxon>
        <taxon>Episquamata</taxon>
        <taxon>Toxicofera</taxon>
        <taxon>Iguania</taxon>
        <taxon>Acrodonta</taxon>
        <taxon>Agamidae</taxon>
        <taxon>Agaminae</taxon>
        <taxon>Phrynocephalus</taxon>
    </lineage>
</organism>
<dbReference type="AlphaFoldDB" id="A0A9Q1B6E9"/>